<protein>
    <recommendedName>
        <fullName evidence="3">Transmembrane protein</fullName>
    </recommendedName>
</protein>
<evidence type="ECO:0000313" key="2">
    <source>
        <dbReference type="EMBL" id="QBK89240.1"/>
    </source>
</evidence>
<evidence type="ECO:0008006" key="3">
    <source>
        <dbReference type="Google" id="ProtNLM"/>
    </source>
</evidence>
<feature type="transmembrane region" description="Helical" evidence="1">
    <location>
        <begin position="12"/>
        <end position="34"/>
    </location>
</feature>
<keyword evidence="1" id="KW-1133">Transmembrane helix</keyword>
<accession>A0A4D5XER0</accession>
<keyword evidence="1" id="KW-0812">Transmembrane</keyword>
<feature type="transmembrane region" description="Helical" evidence="1">
    <location>
        <begin position="40"/>
        <end position="69"/>
    </location>
</feature>
<gene>
    <name evidence="2" type="ORF">LCMiAC02_03350</name>
</gene>
<sequence>MNNMFYEYDVILEFLLFLLNFLLIIALFALFFGIQGACMVFVVAIALVTFKVFMDVIIFCVTIYIPFFIH</sequence>
<keyword evidence="1" id="KW-0472">Membrane</keyword>
<dbReference type="EMBL" id="MK500410">
    <property type="protein sequence ID" value="QBK89240.1"/>
    <property type="molecule type" value="Genomic_DNA"/>
</dbReference>
<name>A0A4D5XER0_9VIRU</name>
<organism evidence="2">
    <name type="scientific">Mimivirus LCMiAC02</name>
    <dbReference type="NCBI Taxonomy" id="2506609"/>
    <lineage>
        <taxon>Viruses</taxon>
        <taxon>Varidnaviria</taxon>
        <taxon>Bamfordvirae</taxon>
        <taxon>Nucleocytoviricota</taxon>
        <taxon>Megaviricetes</taxon>
        <taxon>Imitervirales</taxon>
        <taxon>Mimiviridae</taxon>
        <taxon>Klosneuvirinae</taxon>
    </lineage>
</organism>
<evidence type="ECO:0000256" key="1">
    <source>
        <dbReference type="SAM" id="Phobius"/>
    </source>
</evidence>
<reference evidence="2" key="1">
    <citation type="journal article" date="2019" name="MBio">
        <title>Virus Genomes from Deep Sea Sediments Expand the Ocean Megavirome and Support Independent Origins of Viral Gigantism.</title>
        <authorList>
            <person name="Backstrom D."/>
            <person name="Yutin N."/>
            <person name="Jorgensen S.L."/>
            <person name="Dharamshi J."/>
            <person name="Homa F."/>
            <person name="Zaremba-Niedwiedzka K."/>
            <person name="Spang A."/>
            <person name="Wolf Y.I."/>
            <person name="Koonin E.V."/>
            <person name="Ettema T.J."/>
        </authorList>
    </citation>
    <scope>NUCLEOTIDE SEQUENCE</scope>
</reference>
<proteinExistence type="predicted"/>